<sequence length="160" mass="18347">MKRFPLQVLLSLRAHRVEQARQTLLQRREEAQRCRDACVRIEGELIALQFERGRQRARLLEPPPDGLSPAQAFAQREAHIAHLETLADIVRQRLFAAQEQLRQAELAVEEARAAFFRAQARLDALEKRKDLWRSEQRRLAARAEESASADLPPRAAVARG</sequence>
<dbReference type="AlphaFoldDB" id="A0A918YVD3"/>
<evidence type="ECO:0000313" key="2">
    <source>
        <dbReference type="EMBL" id="GHE26468.1"/>
    </source>
</evidence>
<comment type="caution">
    <text evidence="2">The sequence shown here is derived from an EMBL/GenBank/DDBJ whole genome shotgun (WGS) entry which is preliminary data.</text>
</comment>
<keyword evidence="3" id="KW-1185">Reference proteome</keyword>
<name>A0A918YVD3_9GAMM</name>
<accession>A0A918YVD3</accession>
<dbReference type="OrthoDB" id="6023337at2"/>
<dbReference type="RefSeq" id="WP_146472686.1">
    <property type="nucleotide sequence ID" value="NZ_BNCF01000001.1"/>
</dbReference>
<organism evidence="2 3">
    <name type="scientific">Vulcaniibacterium thermophilum</name>
    <dbReference type="NCBI Taxonomy" id="1169913"/>
    <lineage>
        <taxon>Bacteria</taxon>
        <taxon>Pseudomonadati</taxon>
        <taxon>Pseudomonadota</taxon>
        <taxon>Gammaproteobacteria</taxon>
        <taxon>Lysobacterales</taxon>
        <taxon>Lysobacteraceae</taxon>
        <taxon>Vulcaniibacterium</taxon>
    </lineage>
</organism>
<dbReference type="Pfam" id="PF16789">
    <property type="entry name" value="YscO-like"/>
    <property type="match status" value="1"/>
</dbReference>
<dbReference type="InterPro" id="IPR053716">
    <property type="entry name" value="Flag_assembly_chemotaxis_eff"/>
</dbReference>
<dbReference type="Proteomes" id="UP000636453">
    <property type="component" value="Unassembled WGS sequence"/>
</dbReference>
<proteinExistence type="predicted"/>
<feature type="coiled-coil region" evidence="1">
    <location>
        <begin position="87"/>
        <end position="142"/>
    </location>
</feature>
<gene>
    <name evidence="2" type="ORF">GCM10007167_04640</name>
</gene>
<protein>
    <submittedName>
        <fullName evidence="2">Uncharacterized protein</fullName>
    </submittedName>
</protein>
<evidence type="ECO:0000313" key="3">
    <source>
        <dbReference type="Proteomes" id="UP000636453"/>
    </source>
</evidence>
<dbReference type="EMBL" id="BNCF01000001">
    <property type="protein sequence ID" value="GHE26468.1"/>
    <property type="molecule type" value="Genomic_DNA"/>
</dbReference>
<reference evidence="2" key="1">
    <citation type="journal article" date="2014" name="Int. J. Syst. Evol. Microbiol.">
        <title>Complete genome sequence of Corynebacterium casei LMG S-19264T (=DSM 44701T), isolated from a smear-ripened cheese.</title>
        <authorList>
            <consortium name="US DOE Joint Genome Institute (JGI-PGF)"/>
            <person name="Walter F."/>
            <person name="Albersmeier A."/>
            <person name="Kalinowski J."/>
            <person name="Ruckert C."/>
        </authorList>
    </citation>
    <scope>NUCLEOTIDE SEQUENCE</scope>
    <source>
        <strain evidence="2">KCTC 32020</strain>
    </source>
</reference>
<dbReference type="Gene3D" id="1.10.287.1700">
    <property type="match status" value="1"/>
</dbReference>
<keyword evidence="1" id="KW-0175">Coiled coil</keyword>
<dbReference type="InterPro" id="IPR031869">
    <property type="entry name" value="YscO-like"/>
</dbReference>
<evidence type="ECO:0000256" key="1">
    <source>
        <dbReference type="SAM" id="Coils"/>
    </source>
</evidence>
<reference evidence="2" key="2">
    <citation type="submission" date="2020-09" db="EMBL/GenBank/DDBJ databases">
        <authorList>
            <person name="Sun Q."/>
            <person name="Kim S."/>
        </authorList>
    </citation>
    <scope>NUCLEOTIDE SEQUENCE</scope>
    <source>
        <strain evidence="2">KCTC 32020</strain>
    </source>
</reference>